<dbReference type="Proteomes" id="UP000032233">
    <property type="component" value="Unassembled WGS sequence"/>
</dbReference>
<dbReference type="Pfam" id="PF13361">
    <property type="entry name" value="UvrD_C"/>
    <property type="match status" value="1"/>
</dbReference>
<keyword evidence="18" id="KW-1185">Reference proteome</keyword>
<dbReference type="InterPro" id="IPR038726">
    <property type="entry name" value="PDDEXK_AddAB-type"/>
</dbReference>
<dbReference type="InterPro" id="IPR011335">
    <property type="entry name" value="Restrct_endonuc-II-like"/>
</dbReference>
<organism evidence="17 18">
    <name type="scientific">Dethiosulfatarculus sandiegensis</name>
    <dbReference type="NCBI Taxonomy" id="1429043"/>
    <lineage>
        <taxon>Bacteria</taxon>
        <taxon>Pseudomonadati</taxon>
        <taxon>Thermodesulfobacteriota</taxon>
        <taxon>Desulfarculia</taxon>
        <taxon>Desulfarculales</taxon>
        <taxon>Desulfarculaceae</taxon>
        <taxon>Dethiosulfatarculus</taxon>
    </lineage>
</organism>
<evidence type="ECO:0000256" key="6">
    <source>
        <dbReference type="ARBA" id="ARBA00022839"/>
    </source>
</evidence>
<dbReference type="GO" id="GO:0003677">
    <property type="term" value="F:DNA binding"/>
    <property type="evidence" value="ECO:0007669"/>
    <property type="project" value="UniProtKB-KW"/>
</dbReference>
<name>A0A0D2JWY7_9BACT</name>
<dbReference type="GO" id="GO:0000725">
    <property type="term" value="P:recombinational repair"/>
    <property type="evidence" value="ECO:0007669"/>
    <property type="project" value="TreeGrafter"/>
</dbReference>
<evidence type="ECO:0000256" key="13">
    <source>
        <dbReference type="ARBA" id="ARBA00048988"/>
    </source>
</evidence>
<dbReference type="SUPFAM" id="SSF52980">
    <property type="entry name" value="Restriction endonuclease-like"/>
    <property type="match status" value="1"/>
</dbReference>
<feature type="binding site" evidence="14">
    <location>
        <begin position="15"/>
        <end position="22"/>
    </location>
    <ligand>
        <name>ATP</name>
        <dbReference type="ChEBI" id="CHEBI:30616"/>
    </ligand>
</feature>
<dbReference type="EC" id="5.6.2.4" evidence="12"/>
<dbReference type="EMBL" id="AZAC01000012">
    <property type="protein sequence ID" value="KIX14075.1"/>
    <property type="molecule type" value="Genomic_DNA"/>
</dbReference>
<evidence type="ECO:0000256" key="4">
    <source>
        <dbReference type="ARBA" id="ARBA00022801"/>
    </source>
</evidence>
<dbReference type="AlphaFoldDB" id="A0A0D2JWY7"/>
<comment type="catalytic activity">
    <reaction evidence="11">
        <text>Couples ATP hydrolysis with the unwinding of duplex DNA by translocating in the 3'-5' direction.</text>
        <dbReference type="EC" id="5.6.2.4"/>
    </reaction>
</comment>
<keyword evidence="7 14" id="KW-0067">ATP-binding</keyword>
<comment type="caution">
    <text evidence="17">The sequence shown here is derived from an EMBL/GenBank/DDBJ whole genome shotgun (WGS) entry which is preliminary data.</text>
</comment>
<keyword evidence="10" id="KW-0413">Isomerase</keyword>
<sequence>MADYPVLENRLCITAGAGAGKTRRLVETYLGLLTGAGEHQALQPNQVVAITFTEKAANEMRARVASQLAELAAKSQGKPHNPDWQGMLAQVEWAPISTIHSFCRRLLMEFGAAMGLDPDFRILDQNEFAELLEEVIQEVLRTELVAPEGLLDRLLAQKSLNGSYGLSGLLAEFYHHLTTLGVRPRQALDATQQAHADEETRQQELGRQFCLSINELADARIGELAKSKAKFLVKLDKLLARCRELGLDKDASVLNLNRLNELEPLLKGNWGKTNELRRPAIEALQELKLLIAVPMSAQLTGNALELLAKVDLALEKELAGRAALSFDHLLLKAKTLLETRPEVLFILRQRFQALLVDEFQDVNPVQGDLMRFLAGLEEPLDPDSADQDAPLPRLLVVGDRKQSIYAFRGADVGQFSQTMTEFEAGVGKVEALPNNYRTCHELVYFFNRLFEKVFSAHSLDDPELLRLYLNFRPDDAQNPARQKQEGLDHPLEVVKITAPPEAKADKWRTLEAGALALYLKDLVLNQGVNPGNIAVLLTKLTSVNVYEDALRKQGVGFYTVKGRGFFACQEISDIYLALQSLLHPEDDLALCGFLRSGLLGLSDEALVALRAGSAKQGCLMPQAMKSGLNLSSTLEGEQADRWDKALNIFKKWSPLIRRMSPYAIMENILAETDVIPLLAADPDGEQKIANIRKLLEMAREAQSGPTGCVEDFLVWLGERLENPGQEPQAPLMGEEAQVVRFMTVHQAKGLEFDVVILADLDSTINQGNSLPSPLPQGIFAINPLDFDTGEVIKSSIYAKLANRQKAVYEAESARLFYVACTRAMEKLVFLFREKEKGRSGLWSKWVSEFVLADELTRQVSVDDLEILFEDKDPGHMIDSGDTPMDPAGECTGHAVEIIDHCLQDNQPAPNLITESVSSLENFLHCQRLYFFTRRWGLDTAQLAVNINGNGEPSQGARIGSLVHKLLENARFSNGPDSLKQAADQMALCGQASELEVQRAKDLALKAWETDLPDIINEFPEEHLFREQGFRLYLKGNGACPDLEVIGEFDLVLVRPGRHLIVDYKVSEAVHPENYQTQLGIYALALGRTDPSNPPETRLCYLNSKGGTLLSLDCNEAYLKKLEQNLLAAASGISRIPLNADPWTLPVSPLCSAACPLQKSGFCRGKGAE</sequence>
<dbReference type="SUPFAM" id="SSF52540">
    <property type="entry name" value="P-loop containing nucleoside triphosphate hydrolases"/>
    <property type="match status" value="1"/>
</dbReference>
<dbReference type="InterPro" id="IPR014016">
    <property type="entry name" value="UvrD-like_ATP-bd"/>
</dbReference>
<evidence type="ECO:0000256" key="11">
    <source>
        <dbReference type="ARBA" id="ARBA00034617"/>
    </source>
</evidence>
<dbReference type="InterPro" id="IPR000212">
    <property type="entry name" value="DNA_helicase_UvrD/REP"/>
</dbReference>
<accession>A0A0D2JWY7</accession>
<evidence type="ECO:0000259" key="16">
    <source>
        <dbReference type="PROSITE" id="PS51217"/>
    </source>
</evidence>
<evidence type="ECO:0000256" key="7">
    <source>
        <dbReference type="ARBA" id="ARBA00022840"/>
    </source>
</evidence>
<dbReference type="Pfam" id="PF12705">
    <property type="entry name" value="PDDEXK_1"/>
    <property type="match status" value="1"/>
</dbReference>
<keyword evidence="5 14" id="KW-0347">Helicase</keyword>
<dbReference type="STRING" id="1429043.X474_10600"/>
<dbReference type="Gene3D" id="1.10.486.10">
    <property type="entry name" value="PCRA, domain 4"/>
    <property type="match status" value="1"/>
</dbReference>
<keyword evidence="2 14" id="KW-0547">Nucleotide-binding</keyword>
<evidence type="ECO:0000256" key="12">
    <source>
        <dbReference type="ARBA" id="ARBA00034808"/>
    </source>
</evidence>
<comment type="catalytic activity">
    <reaction evidence="13">
        <text>ATP + H2O = ADP + phosphate + H(+)</text>
        <dbReference type="Rhea" id="RHEA:13065"/>
        <dbReference type="ChEBI" id="CHEBI:15377"/>
        <dbReference type="ChEBI" id="CHEBI:15378"/>
        <dbReference type="ChEBI" id="CHEBI:30616"/>
        <dbReference type="ChEBI" id="CHEBI:43474"/>
        <dbReference type="ChEBI" id="CHEBI:456216"/>
        <dbReference type="EC" id="5.6.2.4"/>
    </reaction>
</comment>
<evidence type="ECO:0000256" key="5">
    <source>
        <dbReference type="ARBA" id="ARBA00022806"/>
    </source>
</evidence>
<evidence type="ECO:0000256" key="9">
    <source>
        <dbReference type="ARBA" id="ARBA00023204"/>
    </source>
</evidence>
<keyword evidence="9" id="KW-0234">DNA repair</keyword>
<dbReference type="InterPro" id="IPR014017">
    <property type="entry name" value="DNA_helicase_UvrD-like_C"/>
</dbReference>
<dbReference type="InParanoid" id="A0A0D2JWY7"/>
<keyword evidence="8" id="KW-0238">DNA-binding</keyword>
<dbReference type="RefSeq" id="WP_044348484.1">
    <property type="nucleotide sequence ID" value="NZ_AZAC01000012.1"/>
</dbReference>
<dbReference type="FunCoup" id="A0A0D2JWY7">
    <property type="interactions" value="90"/>
</dbReference>
<dbReference type="Gene3D" id="3.40.50.300">
    <property type="entry name" value="P-loop containing nucleotide triphosphate hydrolases"/>
    <property type="match status" value="4"/>
</dbReference>
<feature type="domain" description="UvrD-like helicase ATP-binding" evidence="15">
    <location>
        <begin position="1"/>
        <end position="439"/>
    </location>
</feature>
<dbReference type="InterPro" id="IPR011604">
    <property type="entry name" value="PDDEXK-like_dom_sf"/>
</dbReference>
<dbReference type="GO" id="GO:0004527">
    <property type="term" value="F:exonuclease activity"/>
    <property type="evidence" value="ECO:0007669"/>
    <property type="project" value="UniProtKB-KW"/>
</dbReference>
<gene>
    <name evidence="17" type="ORF">X474_10600</name>
</gene>
<keyword evidence="6" id="KW-0269">Exonuclease</keyword>
<evidence type="ECO:0000256" key="2">
    <source>
        <dbReference type="ARBA" id="ARBA00022741"/>
    </source>
</evidence>
<keyword evidence="4 14" id="KW-0378">Hydrolase</keyword>
<dbReference type="PROSITE" id="PS51217">
    <property type="entry name" value="UVRD_HELICASE_CTER"/>
    <property type="match status" value="1"/>
</dbReference>
<keyword evidence="1" id="KW-0540">Nuclease</keyword>
<dbReference type="PROSITE" id="PS51198">
    <property type="entry name" value="UVRD_HELICASE_ATP_BIND"/>
    <property type="match status" value="1"/>
</dbReference>
<evidence type="ECO:0000313" key="18">
    <source>
        <dbReference type="Proteomes" id="UP000032233"/>
    </source>
</evidence>
<evidence type="ECO:0000256" key="10">
    <source>
        <dbReference type="ARBA" id="ARBA00023235"/>
    </source>
</evidence>
<evidence type="ECO:0000256" key="14">
    <source>
        <dbReference type="PROSITE-ProRule" id="PRU00560"/>
    </source>
</evidence>
<dbReference type="GO" id="GO:0009338">
    <property type="term" value="C:exodeoxyribonuclease V complex"/>
    <property type="evidence" value="ECO:0007669"/>
    <property type="project" value="TreeGrafter"/>
</dbReference>
<evidence type="ECO:0000256" key="8">
    <source>
        <dbReference type="ARBA" id="ARBA00023125"/>
    </source>
</evidence>
<dbReference type="Pfam" id="PF00580">
    <property type="entry name" value="UvrD-helicase"/>
    <property type="match status" value="1"/>
</dbReference>
<evidence type="ECO:0000256" key="1">
    <source>
        <dbReference type="ARBA" id="ARBA00022722"/>
    </source>
</evidence>
<feature type="domain" description="UvrD-like helicase C-terminal" evidence="16">
    <location>
        <begin position="462"/>
        <end position="749"/>
    </location>
</feature>
<proteinExistence type="predicted"/>
<dbReference type="PANTHER" id="PTHR11070:SF23">
    <property type="entry name" value="RECBCD ENZYME SUBUNIT RECB"/>
    <property type="match status" value="1"/>
</dbReference>
<reference evidence="17 18" key="1">
    <citation type="submission" date="2013-11" db="EMBL/GenBank/DDBJ databases">
        <title>Metagenomic analysis of a methanogenic consortium involved in long chain n-alkane degradation.</title>
        <authorList>
            <person name="Davidova I.A."/>
            <person name="Callaghan A.V."/>
            <person name="Wawrik B."/>
            <person name="Pruitt S."/>
            <person name="Marks C."/>
            <person name="Duncan K.E."/>
            <person name="Suflita J.M."/>
        </authorList>
    </citation>
    <scope>NUCLEOTIDE SEQUENCE [LARGE SCALE GENOMIC DNA]</scope>
    <source>
        <strain evidence="17 18">SPR</strain>
    </source>
</reference>
<dbReference type="PANTHER" id="PTHR11070">
    <property type="entry name" value="UVRD / RECB / PCRA DNA HELICASE FAMILY MEMBER"/>
    <property type="match status" value="1"/>
</dbReference>
<evidence type="ECO:0000313" key="17">
    <source>
        <dbReference type="EMBL" id="KIX14075.1"/>
    </source>
</evidence>
<evidence type="ECO:0000256" key="3">
    <source>
        <dbReference type="ARBA" id="ARBA00022763"/>
    </source>
</evidence>
<dbReference type="GO" id="GO:0005524">
    <property type="term" value="F:ATP binding"/>
    <property type="evidence" value="ECO:0007669"/>
    <property type="project" value="UniProtKB-UniRule"/>
</dbReference>
<dbReference type="Gene3D" id="3.90.320.10">
    <property type="match status" value="1"/>
</dbReference>
<dbReference type="InterPro" id="IPR027417">
    <property type="entry name" value="P-loop_NTPase"/>
</dbReference>
<dbReference type="GO" id="GO:0005829">
    <property type="term" value="C:cytosol"/>
    <property type="evidence" value="ECO:0007669"/>
    <property type="project" value="TreeGrafter"/>
</dbReference>
<protein>
    <recommendedName>
        <fullName evidence="12">DNA 3'-5' helicase</fullName>
        <ecNumber evidence="12">5.6.2.4</ecNumber>
    </recommendedName>
</protein>
<evidence type="ECO:0000259" key="15">
    <source>
        <dbReference type="PROSITE" id="PS51198"/>
    </source>
</evidence>
<keyword evidence="3" id="KW-0227">DNA damage</keyword>
<dbReference type="GO" id="GO:0043138">
    <property type="term" value="F:3'-5' DNA helicase activity"/>
    <property type="evidence" value="ECO:0007669"/>
    <property type="project" value="UniProtKB-EC"/>
</dbReference>